<dbReference type="PANTHER" id="PTHR35792:SF1">
    <property type="entry name" value="SLL0268 PROTEIN"/>
    <property type="match status" value="1"/>
</dbReference>
<accession>A0A974P8F2</accession>
<dbReference type="AlphaFoldDB" id="A0A974P8F2"/>
<protein>
    <submittedName>
        <fullName evidence="2">YtxH domain-containing protein</fullName>
    </submittedName>
</protein>
<evidence type="ECO:0000256" key="1">
    <source>
        <dbReference type="SAM" id="MobiDB-lite"/>
    </source>
</evidence>
<feature type="region of interest" description="Disordered" evidence="1">
    <location>
        <begin position="114"/>
        <end position="161"/>
    </location>
</feature>
<feature type="compositionally biased region" description="Low complexity" evidence="1">
    <location>
        <begin position="131"/>
        <end position="143"/>
    </location>
</feature>
<gene>
    <name evidence="2" type="ORF">JI735_21495</name>
</gene>
<dbReference type="EMBL" id="CP068595">
    <property type="protein sequence ID" value="QQZ59250.1"/>
    <property type="molecule type" value="Genomic_DNA"/>
</dbReference>
<dbReference type="PANTHER" id="PTHR35792">
    <property type="entry name" value="GENERAL STRESS PROTEIN"/>
    <property type="match status" value="1"/>
</dbReference>
<proteinExistence type="predicted"/>
<dbReference type="InterPro" id="IPR052928">
    <property type="entry name" value="Desiccation-related_membrane"/>
</dbReference>
<name>A0A974P8F2_9BACL</name>
<dbReference type="Proteomes" id="UP000595841">
    <property type="component" value="Chromosome"/>
</dbReference>
<sequence>MKKDTKSLLWGILAGSVVGSVTALLFAPKAGKELRKDIAEGTAEAAHKVQEIAGAASDKGTELYSKAKDAVESVVIEVKEWSRQYTGTDEEKAVVVSGIAAGGVTDEAIEATETAEANETAVEEAAEAAPDEAAARSGAATGADTVAEDDTANGKDGSGIA</sequence>
<evidence type="ECO:0000313" key="2">
    <source>
        <dbReference type="EMBL" id="QQZ59250.1"/>
    </source>
</evidence>
<dbReference type="KEGG" id="pson:JI735_21495"/>
<dbReference type="Pfam" id="PF12732">
    <property type="entry name" value="YtxH"/>
    <property type="match status" value="1"/>
</dbReference>
<reference evidence="2 3" key="1">
    <citation type="submission" date="2021-01" db="EMBL/GenBank/DDBJ databases">
        <title>Whole genome sequence of Paenibacillus sonchi LMG 24727 for comparative genomics.</title>
        <authorList>
            <person name="Lee G."/>
            <person name="Kim M.-J."/>
            <person name="Lim K."/>
            <person name="Shin J.-H."/>
        </authorList>
    </citation>
    <scope>NUCLEOTIDE SEQUENCE [LARGE SCALE GENOMIC DNA]</scope>
    <source>
        <strain evidence="2 3">LMG 24727</strain>
    </source>
</reference>
<keyword evidence="3" id="KW-1185">Reference proteome</keyword>
<dbReference type="InterPro" id="IPR024623">
    <property type="entry name" value="YtxH"/>
</dbReference>
<organism evidence="2 3">
    <name type="scientific">Paenibacillus sonchi</name>
    <dbReference type="NCBI Taxonomy" id="373687"/>
    <lineage>
        <taxon>Bacteria</taxon>
        <taxon>Bacillati</taxon>
        <taxon>Bacillota</taxon>
        <taxon>Bacilli</taxon>
        <taxon>Bacillales</taxon>
        <taxon>Paenibacillaceae</taxon>
        <taxon>Paenibacillus</taxon>
        <taxon>Paenibacillus sonchi group</taxon>
    </lineage>
</organism>
<dbReference type="RefSeq" id="WP_051051936.1">
    <property type="nucleotide sequence ID" value="NZ_CP068595.1"/>
</dbReference>
<feature type="compositionally biased region" description="Acidic residues" evidence="1">
    <location>
        <begin position="121"/>
        <end position="130"/>
    </location>
</feature>
<evidence type="ECO:0000313" key="3">
    <source>
        <dbReference type="Proteomes" id="UP000595841"/>
    </source>
</evidence>